<feature type="transmembrane region" description="Helical" evidence="1">
    <location>
        <begin position="233"/>
        <end position="251"/>
    </location>
</feature>
<keyword evidence="5" id="KW-1185">Reference proteome</keyword>
<sequence>MVMRMTKQLWTLTVLALAVAGRAEAGFLDVSTLSPSANGSFAGSLDGLPTAGAITANDGSFFFTASGTSFGDSTLDGSSPQYSYSNIYSPSTPLTDRIGYAKFASAGSSTVVISFGAAVSNLIFDVANLDGAQFSFNLVGGLTGLSLLRGNGGNGDGLGVSGNTILDLDPTTIVGVSPETPPPTSGARSGYGSVQLLGTYQTLTFIVSTANGAAGDGDGGSFTLSTAPVPEPTSLALFGIAGLIGLGCAGWRRKRNMAA</sequence>
<keyword evidence="1" id="KW-0472">Membrane</keyword>
<feature type="signal peptide" evidence="2">
    <location>
        <begin position="1"/>
        <end position="25"/>
    </location>
</feature>
<comment type="caution">
    <text evidence="4">The sequence shown here is derived from an EMBL/GenBank/DDBJ whole genome shotgun (WGS) entry which is preliminary data.</text>
</comment>
<evidence type="ECO:0000256" key="1">
    <source>
        <dbReference type="SAM" id="Phobius"/>
    </source>
</evidence>
<dbReference type="RefSeq" id="WP_277864822.1">
    <property type="nucleotide sequence ID" value="NZ_JARRAG010000008.1"/>
</dbReference>
<dbReference type="NCBIfam" id="TIGR02595">
    <property type="entry name" value="PEP_CTERM"/>
    <property type="match status" value="1"/>
</dbReference>
<dbReference type="InterPro" id="IPR013424">
    <property type="entry name" value="Ice-binding_C"/>
</dbReference>
<name>A0ABT6FM99_9BACT</name>
<organism evidence="4 5">
    <name type="scientific">Paludisphaera mucosa</name>
    <dbReference type="NCBI Taxonomy" id="3030827"/>
    <lineage>
        <taxon>Bacteria</taxon>
        <taxon>Pseudomonadati</taxon>
        <taxon>Planctomycetota</taxon>
        <taxon>Planctomycetia</taxon>
        <taxon>Isosphaerales</taxon>
        <taxon>Isosphaeraceae</taxon>
        <taxon>Paludisphaera</taxon>
    </lineage>
</organism>
<keyword evidence="2" id="KW-0732">Signal</keyword>
<evidence type="ECO:0000256" key="2">
    <source>
        <dbReference type="SAM" id="SignalP"/>
    </source>
</evidence>
<evidence type="ECO:0000313" key="5">
    <source>
        <dbReference type="Proteomes" id="UP001216907"/>
    </source>
</evidence>
<gene>
    <name evidence="4" type="ORF">PZE19_32460</name>
</gene>
<protein>
    <submittedName>
        <fullName evidence="4">PEP-CTERM sorting domain-containing protein</fullName>
    </submittedName>
</protein>
<proteinExistence type="predicted"/>
<keyword evidence="1" id="KW-1133">Transmembrane helix</keyword>
<dbReference type="Proteomes" id="UP001216907">
    <property type="component" value="Unassembled WGS sequence"/>
</dbReference>
<feature type="chain" id="PRO_5045997651" evidence="2">
    <location>
        <begin position="26"/>
        <end position="259"/>
    </location>
</feature>
<accession>A0ABT6FM99</accession>
<dbReference type="EMBL" id="JARRAG010000008">
    <property type="protein sequence ID" value="MDG3008503.1"/>
    <property type="molecule type" value="Genomic_DNA"/>
</dbReference>
<dbReference type="Pfam" id="PF07589">
    <property type="entry name" value="PEP-CTERM"/>
    <property type="match status" value="1"/>
</dbReference>
<keyword evidence="1" id="KW-0812">Transmembrane</keyword>
<evidence type="ECO:0000259" key="3">
    <source>
        <dbReference type="Pfam" id="PF07589"/>
    </source>
</evidence>
<feature type="domain" description="Ice-binding protein C-terminal" evidence="3">
    <location>
        <begin position="228"/>
        <end position="254"/>
    </location>
</feature>
<reference evidence="4 5" key="1">
    <citation type="submission" date="2023-03" db="EMBL/GenBank/DDBJ databases">
        <title>Paludisphaera mucosa sp. nov. a novel planctomycete from northern fen.</title>
        <authorList>
            <person name="Ivanova A."/>
        </authorList>
    </citation>
    <scope>NUCLEOTIDE SEQUENCE [LARGE SCALE GENOMIC DNA]</scope>
    <source>
        <strain evidence="4 5">Pla2</strain>
    </source>
</reference>
<evidence type="ECO:0000313" key="4">
    <source>
        <dbReference type="EMBL" id="MDG3008503.1"/>
    </source>
</evidence>